<dbReference type="InterPro" id="IPR003012">
    <property type="entry name" value="Tet_transcr_reg_TetR"/>
</dbReference>
<dbReference type="InterPro" id="IPR001647">
    <property type="entry name" value="HTH_TetR"/>
</dbReference>
<evidence type="ECO:0000313" key="6">
    <source>
        <dbReference type="EMBL" id="EFH82478.1"/>
    </source>
</evidence>
<dbReference type="InterPro" id="IPR036271">
    <property type="entry name" value="Tet_transcr_reg_TetR-rel_C_sf"/>
</dbReference>
<dbReference type="EMBL" id="ADVG01000004">
    <property type="protein sequence ID" value="EFH82478.1"/>
    <property type="molecule type" value="Genomic_DNA"/>
</dbReference>
<comment type="caution">
    <text evidence="6">The sequence shown here is derived from an EMBL/GenBank/DDBJ whole genome shotgun (WGS) entry which is preliminary data.</text>
</comment>
<dbReference type="PRINTS" id="PR00400">
    <property type="entry name" value="TETREPRESSOR"/>
</dbReference>
<dbReference type="GO" id="GO:0000976">
    <property type="term" value="F:transcription cis-regulatory region binding"/>
    <property type="evidence" value="ECO:0007669"/>
    <property type="project" value="TreeGrafter"/>
</dbReference>
<dbReference type="InParanoid" id="D6U0Y8"/>
<dbReference type="SUPFAM" id="SSF46689">
    <property type="entry name" value="Homeodomain-like"/>
    <property type="match status" value="1"/>
</dbReference>
<evidence type="ECO:0000259" key="5">
    <source>
        <dbReference type="PROSITE" id="PS50977"/>
    </source>
</evidence>
<dbReference type="Pfam" id="PF00440">
    <property type="entry name" value="TetR_N"/>
    <property type="match status" value="1"/>
</dbReference>
<dbReference type="PANTHER" id="PTHR30055">
    <property type="entry name" value="HTH-TYPE TRANSCRIPTIONAL REGULATOR RUTR"/>
    <property type="match status" value="1"/>
</dbReference>
<evidence type="ECO:0000256" key="3">
    <source>
        <dbReference type="ARBA" id="ARBA00023163"/>
    </source>
</evidence>
<dbReference type="Proteomes" id="UP000004508">
    <property type="component" value="Unassembled WGS sequence"/>
</dbReference>
<dbReference type="InterPro" id="IPR050109">
    <property type="entry name" value="HTH-type_TetR-like_transc_reg"/>
</dbReference>
<evidence type="ECO:0000256" key="4">
    <source>
        <dbReference type="PROSITE-ProRule" id="PRU00335"/>
    </source>
</evidence>
<keyword evidence="1" id="KW-0805">Transcription regulation</keyword>
<dbReference type="Gene3D" id="1.10.357.10">
    <property type="entry name" value="Tetracycline Repressor, domain 2"/>
    <property type="match status" value="1"/>
</dbReference>
<evidence type="ECO:0000256" key="1">
    <source>
        <dbReference type="ARBA" id="ARBA00023015"/>
    </source>
</evidence>
<dbReference type="AlphaFoldDB" id="D6U0Y8"/>
<dbReference type="FunCoup" id="D6U0Y8">
    <property type="interactions" value="21"/>
</dbReference>
<dbReference type="STRING" id="485913.Krac_3291"/>
<keyword evidence="3" id="KW-0804">Transcription</keyword>
<proteinExistence type="predicted"/>
<name>D6U0Y8_KTERA</name>
<dbReference type="PROSITE" id="PS50977">
    <property type="entry name" value="HTH_TETR_2"/>
    <property type="match status" value="1"/>
</dbReference>
<dbReference type="PANTHER" id="PTHR30055:SF239">
    <property type="entry name" value="TRANSCRIPTIONAL REGULATORY PROTEIN"/>
    <property type="match status" value="1"/>
</dbReference>
<dbReference type="eggNOG" id="COG1309">
    <property type="taxonomic scope" value="Bacteria"/>
</dbReference>
<dbReference type="InterPro" id="IPR009057">
    <property type="entry name" value="Homeodomain-like_sf"/>
</dbReference>
<reference evidence="6 7" key="1">
    <citation type="journal article" date="2011" name="Stand. Genomic Sci.">
        <title>Non-contiguous finished genome sequence and contextual data of the filamentous soil bacterium Ktedonobacter racemifer type strain (SOSP1-21).</title>
        <authorList>
            <person name="Chang Y.J."/>
            <person name="Land M."/>
            <person name="Hauser L."/>
            <person name="Chertkov O."/>
            <person name="Del Rio T.G."/>
            <person name="Nolan M."/>
            <person name="Copeland A."/>
            <person name="Tice H."/>
            <person name="Cheng J.F."/>
            <person name="Lucas S."/>
            <person name="Han C."/>
            <person name="Goodwin L."/>
            <person name="Pitluck S."/>
            <person name="Ivanova N."/>
            <person name="Ovchinikova G."/>
            <person name="Pati A."/>
            <person name="Chen A."/>
            <person name="Palaniappan K."/>
            <person name="Mavromatis K."/>
            <person name="Liolios K."/>
            <person name="Brettin T."/>
            <person name="Fiebig A."/>
            <person name="Rohde M."/>
            <person name="Abt B."/>
            <person name="Goker M."/>
            <person name="Detter J.C."/>
            <person name="Woyke T."/>
            <person name="Bristow J."/>
            <person name="Eisen J.A."/>
            <person name="Markowitz V."/>
            <person name="Hugenholtz P."/>
            <person name="Kyrpides N.C."/>
            <person name="Klenk H.P."/>
            <person name="Lapidus A."/>
        </authorList>
    </citation>
    <scope>NUCLEOTIDE SEQUENCE [LARGE SCALE GENOMIC DNA]</scope>
    <source>
        <strain evidence="7">DSM 44963</strain>
    </source>
</reference>
<dbReference type="SUPFAM" id="SSF48498">
    <property type="entry name" value="Tetracyclin repressor-like, C-terminal domain"/>
    <property type="match status" value="1"/>
</dbReference>
<dbReference type="GO" id="GO:0045892">
    <property type="term" value="P:negative regulation of DNA-templated transcription"/>
    <property type="evidence" value="ECO:0007669"/>
    <property type="project" value="InterPro"/>
</dbReference>
<feature type="domain" description="HTH tetR-type" evidence="5">
    <location>
        <begin position="6"/>
        <end position="66"/>
    </location>
</feature>
<accession>D6U0Y8</accession>
<keyword evidence="2 4" id="KW-0238">DNA-binding</keyword>
<dbReference type="Gene3D" id="1.10.10.60">
    <property type="entry name" value="Homeodomain-like"/>
    <property type="match status" value="1"/>
</dbReference>
<gene>
    <name evidence="6" type="ORF">Krac_3291</name>
</gene>
<dbReference type="GO" id="GO:0046677">
    <property type="term" value="P:response to antibiotic"/>
    <property type="evidence" value="ECO:0007669"/>
    <property type="project" value="InterPro"/>
</dbReference>
<organism evidence="6 7">
    <name type="scientific">Ktedonobacter racemifer DSM 44963</name>
    <dbReference type="NCBI Taxonomy" id="485913"/>
    <lineage>
        <taxon>Bacteria</taxon>
        <taxon>Bacillati</taxon>
        <taxon>Chloroflexota</taxon>
        <taxon>Ktedonobacteria</taxon>
        <taxon>Ktedonobacterales</taxon>
        <taxon>Ktedonobacteraceae</taxon>
        <taxon>Ktedonobacter</taxon>
    </lineage>
</organism>
<dbReference type="GO" id="GO:0003700">
    <property type="term" value="F:DNA-binding transcription factor activity"/>
    <property type="evidence" value="ECO:0007669"/>
    <property type="project" value="TreeGrafter"/>
</dbReference>
<dbReference type="InterPro" id="IPR025996">
    <property type="entry name" value="MT1864/Rv1816-like_C"/>
</dbReference>
<feature type="DNA-binding region" description="H-T-H motif" evidence="4">
    <location>
        <begin position="29"/>
        <end position="48"/>
    </location>
</feature>
<evidence type="ECO:0000313" key="7">
    <source>
        <dbReference type="Proteomes" id="UP000004508"/>
    </source>
</evidence>
<evidence type="ECO:0000256" key="2">
    <source>
        <dbReference type="ARBA" id="ARBA00023125"/>
    </source>
</evidence>
<sequence>MSHRVGLDKAAVVEAAAKLVDEEGIEALSLSRLAERLGVRTPSLYNHIGGLPGLKQELTRSCLRDLSETITRASVGKSRADAIFAFSDAYLAYARKAPGRYALTQQAPSPSDQETQAIARKIIEVIRAILAPYNLSEEESIHAIRSLRSIVHGFISLEAAGGFALPVDRDVSFHWLINLFISGLNDSHKQ</sequence>
<protein>
    <submittedName>
        <fullName evidence="6">Transcriptional regulator, TetR family</fullName>
    </submittedName>
</protein>
<dbReference type="Pfam" id="PF13305">
    <property type="entry name" value="TetR_C_33"/>
    <property type="match status" value="1"/>
</dbReference>
<keyword evidence="7" id="KW-1185">Reference proteome</keyword>